<comment type="caution">
    <text evidence="1">The sequence shown here is derived from an EMBL/GenBank/DDBJ whole genome shotgun (WGS) entry which is preliminary data.</text>
</comment>
<dbReference type="EMBL" id="AYSL01000841">
    <property type="protein sequence ID" value="KTF06956.1"/>
    <property type="molecule type" value="Genomic_DNA"/>
</dbReference>
<reference evidence="1" key="1">
    <citation type="submission" date="2013-11" db="EMBL/GenBank/DDBJ databases">
        <title>Microbial diversity, functional groups and degradation webs in Northern and Southern Mediterranean and Red Sea marine crude oil polluted sites.</title>
        <authorList>
            <person name="Daffonchio D."/>
            <person name="Mapelli F."/>
            <person name="Ferrer M."/>
            <person name="Richter M."/>
            <person name="Cherif A."/>
            <person name="Malkawi H.I."/>
            <person name="Yakimov M.M."/>
            <person name="Abdel-Fattah Y.R."/>
            <person name="Blaghen M."/>
            <person name="Golyshin P.N."/>
            <person name="Kalogerakis N."/>
            <person name="Boon N."/>
            <person name="Magagnini M."/>
            <person name="Fava F."/>
        </authorList>
    </citation>
    <scope>NUCLEOTIDE SEQUENCE</scope>
</reference>
<gene>
    <name evidence="1" type="ORF">MGSAQ_001549</name>
</gene>
<evidence type="ECO:0000313" key="1">
    <source>
        <dbReference type="EMBL" id="KTF06956.1"/>
    </source>
</evidence>
<sequence>MTRPRAKLWLMRTNYRIFHRSKNYVIKDYRQCGWHQK</sequence>
<name>A0A1B6NU04_9ZZZZ</name>
<proteinExistence type="predicted"/>
<organism evidence="1">
    <name type="scientific">marine sediment metagenome</name>
    <dbReference type="NCBI Taxonomy" id="412755"/>
    <lineage>
        <taxon>unclassified sequences</taxon>
        <taxon>metagenomes</taxon>
        <taxon>ecological metagenomes</taxon>
    </lineage>
</organism>
<dbReference type="AlphaFoldDB" id="A0A1B6NU04"/>
<protein>
    <submittedName>
        <fullName evidence="1">Uncharacterized protein</fullName>
    </submittedName>
</protein>
<accession>A0A1B6NU04</accession>